<feature type="domain" description="RING-CH-type" evidence="6">
    <location>
        <begin position="205"/>
        <end position="267"/>
    </location>
</feature>
<feature type="transmembrane region" description="Helical" evidence="5">
    <location>
        <begin position="300"/>
        <end position="320"/>
    </location>
</feature>
<dbReference type="OrthoDB" id="435038at2759"/>
<dbReference type="GO" id="GO:0008270">
    <property type="term" value="F:zinc ion binding"/>
    <property type="evidence" value="ECO:0007669"/>
    <property type="project" value="UniProtKB-KW"/>
</dbReference>
<keyword evidence="5" id="KW-1133">Transmembrane helix</keyword>
<keyword evidence="1" id="KW-0479">Metal-binding</keyword>
<protein>
    <submittedName>
        <fullName evidence="7">RING/U-box superfamily protein isoform 2</fullName>
    </submittedName>
</protein>
<accession>A0A5B6UHQ1</accession>
<evidence type="ECO:0000259" key="6">
    <source>
        <dbReference type="PROSITE" id="PS51292"/>
    </source>
</evidence>
<evidence type="ECO:0000256" key="3">
    <source>
        <dbReference type="ARBA" id="ARBA00022833"/>
    </source>
</evidence>
<name>A0A5B6UHQ1_9ROSI</name>
<dbReference type="SUPFAM" id="SSF57850">
    <property type="entry name" value="RING/U-box"/>
    <property type="match status" value="1"/>
</dbReference>
<organism evidence="7 8">
    <name type="scientific">Gossypium australe</name>
    <dbReference type="NCBI Taxonomy" id="47621"/>
    <lineage>
        <taxon>Eukaryota</taxon>
        <taxon>Viridiplantae</taxon>
        <taxon>Streptophyta</taxon>
        <taxon>Embryophyta</taxon>
        <taxon>Tracheophyta</taxon>
        <taxon>Spermatophyta</taxon>
        <taxon>Magnoliopsida</taxon>
        <taxon>eudicotyledons</taxon>
        <taxon>Gunneridae</taxon>
        <taxon>Pentapetalae</taxon>
        <taxon>rosids</taxon>
        <taxon>malvids</taxon>
        <taxon>Malvales</taxon>
        <taxon>Malvaceae</taxon>
        <taxon>Malvoideae</taxon>
        <taxon>Gossypium</taxon>
    </lineage>
</organism>
<evidence type="ECO:0000313" key="7">
    <source>
        <dbReference type="EMBL" id="KAA3456094.1"/>
    </source>
</evidence>
<gene>
    <name evidence="7" type="ORF">EPI10_019051</name>
</gene>
<proteinExistence type="predicted"/>
<dbReference type="Proteomes" id="UP000325315">
    <property type="component" value="Unassembled WGS sequence"/>
</dbReference>
<dbReference type="PANTHER" id="PTHR46158">
    <property type="entry name" value="OS02G0165000 PROTEIN"/>
    <property type="match status" value="1"/>
</dbReference>
<keyword evidence="5" id="KW-0472">Membrane</keyword>
<dbReference type="CDD" id="cd16495">
    <property type="entry name" value="RING_CH-C4HC3_MARCH"/>
    <property type="match status" value="1"/>
</dbReference>
<dbReference type="SMART" id="SM00744">
    <property type="entry name" value="RINGv"/>
    <property type="match status" value="1"/>
</dbReference>
<dbReference type="AlphaFoldDB" id="A0A5B6UHQ1"/>
<reference evidence="8" key="1">
    <citation type="journal article" date="2019" name="Plant Biotechnol. J.">
        <title>Genome sequencing of the Australian wild diploid species Gossypium australe highlights disease resistance and delayed gland morphogenesis.</title>
        <authorList>
            <person name="Cai Y."/>
            <person name="Cai X."/>
            <person name="Wang Q."/>
            <person name="Wang P."/>
            <person name="Zhang Y."/>
            <person name="Cai C."/>
            <person name="Xu Y."/>
            <person name="Wang K."/>
            <person name="Zhou Z."/>
            <person name="Wang C."/>
            <person name="Geng S."/>
            <person name="Li B."/>
            <person name="Dong Q."/>
            <person name="Hou Y."/>
            <person name="Wang H."/>
            <person name="Ai P."/>
            <person name="Liu Z."/>
            <person name="Yi F."/>
            <person name="Sun M."/>
            <person name="An G."/>
            <person name="Cheng J."/>
            <person name="Zhang Y."/>
            <person name="Shi Q."/>
            <person name="Xie Y."/>
            <person name="Shi X."/>
            <person name="Chang Y."/>
            <person name="Huang F."/>
            <person name="Chen Y."/>
            <person name="Hong S."/>
            <person name="Mi L."/>
            <person name="Sun Q."/>
            <person name="Zhang L."/>
            <person name="Zhou B."/>
            <person name="Peng R."/>
            <person name="Zhang X."/>
            <person name="Liu F."/>
        </authorList>
    </citation>
    <scope>NUCLEOTIDE SEQUENCE [LARGE SCALE GENOMIC DNA]</scope>
    <source>
        <strain evidence="8">cv. PA1801</strain>
    </source>
</reference>
<dbReference type="Gene3D" id="3.30.40.10">
    <property type="entry name" value="Zinc/RING finger domain, C3HC4 (zinc finger)"/>
    <property type="match status" value="1"/>
</dbReference>
<dbReference type="PROSITE" id="PS51292">
    <property type="entry name" value="ZF_RING_CH"/>
    <property type="match status" value="1"/>
</dbReference>
<keyword evidence="5" id="KW-0812">Transmembrane</keyword>
<feature type="region of interest" description="Disordered" evidence="4">
    <location>
        <begin position="1"/>
        <end position="27"/>
    </location>
</feature>
<dbReference type="EMBL" id="SMMG02000012">
    <property type="protein sequence ID" value="KAA3456094.1"/>
    <property type="molecule type" value="Genomic_DNA"/>
</dbReference>
<feature type="region of interest" description="Disordered" evidence="4">
    <location>
        <begin position="179"/>
        <end position="203"/>
    </location>
</feature>
<feature type="compositionally biased region" description="Low complexity" evidence="4">
    <location>
        <begin position="11"/>
        <end position="21"/>
    </location>
</feature>
<feature type="transmembrane region" description="Helical" evidence="5">
    <location>
        <begin position="327"/>
        <end position="346"/>
    </location>
</feature>
<evidence type="ECO:0000313" key="8">
    <source>
        <dbReference type="Proteomes" id="UP000325315"/>
    </source>
</evidence>
<keyword evidence="2" id="KW-0863">Zinc-finger</keyword>
<dbReference type="Pfam" id="PF12906">
    <property type="entry name" value="RINGv"/>
    <property type="match status" value="1"/>
</dbReference>
<comment type="caution">
    <text evidence="7">The sequence shown here is derived from an EMBL/GenBank/DDBJ whole genome shotgun (WGS) entry which is preliminary data.</text>
</comment>
<evidence type="ECO:0000256" key="4">
    <source>
        <dbReference type="SAM" id="MobiDB-lite"/>
    </source>
</evidence>
<dbReference type="InterPro" id="IPR013083">
    <property type="entry name" value="Znf_RING/FYVE/PHD"/>
</dbReference>
<keyword evidence="3" id="KW-0862">Zinc</keyword>
<feature type="region of interest" description="Disordered" evidence="4">
    <location>
        <begin position="68"/>
        <end position="90"/>
    </location>
</feature>
<evidence type="ECO:0000256" key="2">
    <source>
        <dbReference type="ARBA" id="ARBA00022771"/>
    </source>
</evidence>
<dbReference type="PANTHER" id="PTHR46158:SF2">
    <property type="entry name" value="OS02G0165000 PROTEIN"/>
    <property type="match status" value="1"/>
</dbReference>
<evidence type="ECO:0000256" key="5">
    <source>
        <dbReference type="SAM" id="Phobius"/>
    </source>
</evidence>
<feature type="transmembrane region" description="Helical" evidence="5">
    <location>
        <begin position="381"/>
        <end position="403"/>
    </location>
</feature>
<feature type="compositionally biased region" description="Basic and acidic residues" evidence="4">
    <location>
        <begin position="1"/>
        <end position="10"/>
    </location>
</feature>
<keyword evidence="8" id="KW-1185">Reference proteome</keyword>
<evidence type="ECO:0000256" key="1">
    <source>
        <dbReference type="ARBA" id="ARBA00022723"/>
    </source>
</evidence>
<dbReference type="InterPro" id="IPR011016">
    <property type="entry name" value="Znf_RING-CH"/>
</dbReference>
<sequence>MENSVAEHQRSQASSSSSDPSNHAQVCIEMEKSIEVSLVHQSRRPNLSSLQIPLRSLESSFYDFTTVDIPSDPSPSSTKAGLPPRPHSAKIRSSVRNLLPQRSFRVNNLCQKGEKMVLLVPETPPSDSSMEKPSTSRSEAYTGKTYRCSVSCYCKCFLSHSQLSSDSGRGLVRVISATPRPAAPEGSLPDDAPSTEITSEDAGEDIPEEEAVCRICLVELGEGGETLKMECSCKGELALAHKDCAVKWFSIKGNKTCDVCKQDVQNLPVTLLKVNDPRIVIRRPPTVPQQAQVSGYRQDIPVLVMVSILAYFCFLEQLLVSDLGPRALAISLPFSCALGLLSSMIASTMDLASDDDSDQELHMGICFLPVCNGYSLAVNPILSVLLSSFTGFGIAISTNSVLVEYLRWRIRRQTQPRQQHINRTLQQ</sequence>